<dbReference type="PANTHER" id="PTHR36832">
    <property type="entry name" value="SLR1174 PROTEIN-RELATED"/>
    <property type="match status" value="1"/>
</dbReference>
<evidence type="ECO:0000313" key="2">
    <source>
        <dbReference type="EMBL" id="MEA9357407.1"/>
    </source>
</evidence>
<feature type="transmembrane region" description="Helical" evidence="1">
    <location>
        <begin position="244"/>
        <end position="266"/>
    </location>
</feature>
<dbReference type="PANTHER" id="PTHR36832:SF1">
    <property type="entry name" value="SLR1174 PROTEIN"/>
    <property type="match status" value="1"/>
</dbReference>
<dbReference type="RefSeq" id="WP_323577411.1">
    <property type="nucleotide sequence ID" value="NZ_JAYGJQ010000002.1"/>
</dbReference>
<comment type="caution">
    <text evidence="2">The sequence shown here is derived from an EMBL/GenBank/DDBJ whole genome shotgun (WGS) entry which is preliminary data.</text>
</comment>
<keyword evidence="1" id="KW-1133">Transmembrane helix</keyword>
<name>A0ABU5VXS0_9BACT</name>
<protein>
    <submittedName>
        <fullName evidence="2">ABC-2 family transporter protein</fullName>
    </submittedName>
</protein>
<feature type="transmembrane region" description="Helical" evidence="1">
    <location>
        <begin position="159"/>
        <end position="184"/>
    </location>
</feature>
<dbReference type="InterPro" id="IPR010390">
    <property type="entry name" value="ABC-2_transporter-like"/>
</dbReference>
<dbReference type="Pfam" id="PF06182">
    <property type="entry name" value="ABC2_membrane_6"/>
    <property type="match status" value="1"/>
</dbReference>
<feature type="transmembrane region" description="Helical" evidence="1">
    <location>
        <begin position="196"/>
        <end position="212"/>
    </location>
</feature>
<feature type="transmembrane region" description="Helical" evidence="1">
    <location>
        <begin position="125"/>
        <end position="147"/>
    </location>
</feature>
<sequence length="278" mass="31374">MTTRSILKKSFAVFLKRNLAFANLAVVTNLEYRLNYFIDALVQPTLTTGIEILLWIAVFKGAHTDMIAGFSKDNYLSYALWSAFFARIATSWMYESRMIEEVSSGTINSLIVRPMSFYEYYLSQLMGYKLVTTLVSLIIPLIAAWYFKLPTDYSRVPLAMLLCFYYLILVHSISFIISTLAFHFTKISSMTAAKNLLMWILMGELFPLDLLPEPFKAIFIAAPFASGVFIPVGYIIGRVDIQTMYSGFISVTIGLVVLNLIGAYMWKKGLESYVGTGA</sequence>
<dbReference type="EMBL" id="JAYGJQ010000002">
    <property type="protein sequence ID" value="MEA9357407.1"/>
    <property type="molecule type" value="Genomic_DNA"/>
</dbReference>
<evidence type="ECO:0000313" key="3">
    <source>
        <dbReference type="Proteomes" id="UP001302274"/>
    </source>
</evidence>
<proteinExistence type="predicted"/>
<evidence type="ECO:0000256" key="1">
    <source>
        <dbReference type="SAM" id="Phobius"/>
    </source>
</evidence>
<reference evidence="2 3" key="1">
    <citation type="submission" date="2023-11" db="EMBL/GenBank/DDBJ databases">
        <title>A Novel Polar Bacteriovorax (B. antarcticus) Isolated from the Biocrust in Antarctica.</title>
        <authorList>
            <person name="Mun W."/>
            <person name="Choi S.Y."/>
            <person name="Mitchell R.J."/>
        </authorList>
    </citation>
    <scope>NUCLEOTIDE SEQUENCE [LARGE SCALE GENOMIC DNA]</scope>
    <source>
        <strain evidence="2 3">PP10</strain>
    </source>
</reference>
<accession>A0ABU5VXS0</accession>
<keyword evidence="1" id="KW-0812">Transmembrane</keyword>
<feature type="transmembrane region" description="Helical" evidence="1">
    <location>
        <begin position="218"/>
        <end position="237"/>
    </location>
</feature>
<gene>
    <name evidence="2" type="ORF">SHI21_14365</name>
</gene>
<keyword evidence="3" id="KW-1185">Reference proteome</keyword>
<keyword evidence="1" id="KW-0472">Membrane</keyword>
<organism evidence="2 3">
    <name type="scientific">Bacteriovorax antarcticus</name>
    <dbReference type="NCBI Taxonomy" id="3088717"/>
    <lineage>
        <taxon>Bacteria</taxon>
        <taxon>Pseudomonadati</taxon>
        <taxon>Bdellovibrionota</taxon>
        <taxon>Bacteriovoracia</taxon>
        <taxon>Bacteriovoracales</taxon>
        <taxon>Bacteriovoracaceae</taxon>
        <taxon>Bacteriovorax</taxon>
    </lineage>
</organism>
<dbReference type="Proteomes" id="UP001302274">
    <property type="component" value="Unassembled WGS sequence"/>
</dbReference>